<comment type="catalytic activity">
    <reaction evidence="1">
        <text>S-ubiquitinyl-[E2 ubiquitin-conjugating enzyme]-L-cysteine + [acceptor protein]-L-lysine = [E2 ubiquitin-conjugating enzyme]-L-cysteine + N(6)-ubiquitinyl-[acceptor protein]-L-lysine.</text>
        <dbReference type="EC" id="2.3.2.27"/>
    </reaction>
</comment>
<keyword evidence="11" id="KW-1185">Reference proteome</keyword>
<dbReference type="InterPro" id="IPR003613">
    <property type="entry name" value="Ubox_domain"/>
</dbReference>
<keyword evidence="4" id="KW-0677">Repeat</keyword>
<dbReference type="OrthoDB" id="629492at2759"/>
<evidence type="ECO:0000256" key="6">
    <source>
        <dbReference type="ARBA" id="ARBA00022803"/>
    </source>
</evidence>
<comment type="caution">
    <text evidence="10">The sequence shown here is derived from an EMBL/GenBank/DDBJ whole genome shotgun (WGS) entry which is preliminary data.</text>
</comment>
<dbReference type="Gene3D" id="3.30.40.10">
    <property type="entry name" value="Zinc/RING finger domain, C3HC4 (zinc finger)"/>
    <property type="match status" value="1"/>
</dbReference>
<evidence type="ECO:0000313" key="11">
    <source>
        <dbReference type="Proteomes" id="UP000789572"/>
    </source>
</evidence>
<accession>A0A9N9F3R3</accession>
<dbReference type="Pfam" id="PF13181">
    <property type="entry name" value="TPR_8"/>
    <property type="match status" value="2"/>
</dbReference>
<dbReference type="GO" id="GO:0061630">
    <property type="term" value="F:ubiquitin protein ligase activity"/>
    <property type="evidence" value="ECO:0007669"/>
    <property type="project" value="UniProtKB-EC"/>
</dbReference>
<keyword evidence="3" id="KW-0808">Transferase</keyword>
<evidence type="ECO:0000256" key="8">
    <source>
        <dbReference type="ARBA" id="ARBA00044543"/>
    </source>
</evidence>
<name>A0A9N9F3R3_9GLOM</name>
<dbReference type="EMBL" id="CAJVPJ010000290">
    <property type="protein sequence ID" value="CAG8507082.1"/>
    <property type="molecule type" value="Genomic_DNA"/>
</dbReference>
<dbReference type="GO" id="GO:0071218">
    <property type="term" value="P:cellular response to misfolded protein"/>
    <property type="evidence" value="ECO:0007669"/>
    <property type="project" value="TreeGrafter"/>
</dbReference>
<feature type="domain" description="U-box" evidence="9">
    <location>
        <begin position="262"/>
        <end position="336"/>
    </location>
</feature>
<keyword evidence="6" id="KW-0802">TPR repeat</keyword>
<dbReference type="InterPro" id="IPR041312">
    <property type="entry name" value="CHIP_TPR_N"/>
</dbReference>
<dbReference type="GO" id="GO:0051087">
    <property type="term" value="F:protein-folding chaperone binding"/>
    <property type="evidence" value="ECO:0007669"/>
    <property type="project" value="TreeGrafter"/>
</dbReference>
<dbReference type="GO" id="GO:0000209">
    <property type="term" value="P:protein polyubiquitination"/>
    <property type="evidence" value="ECO:0007669"/>
    <property type="project" value="TreeGrafter"/>
</dbReference>
<sequence length="339" mass="39174">MSTQPTPNQVHAAEQYKTRGNQYFSARDYDAAIKEYTAAIVEGEVGSDEEERKQQVSLYFIYVHATSRGLQLCNLFFKIVFSNQNPNISVYFTNRALCYLKLKKYDHVIADCERANKLDSNSVKGHYLLGQAFTEKLRTEEAVNALEQAYELAVKANVTYLGDIIQALLNARKKKWELSEREREKRETDLLKYLKGLINTERERQLQKVMAVKNPVAATFSKFVNNSTEVERLDAINKAHDEKLSALEQVFAQADENMGRREVPEYFLDKISFNVIHDPVITPSGITYERAHLKEHFRKIGHFDPLSRKECTERDLYPNLALKEAIEDFLKKNGWAVDY</sequence>
<dbReference type="AlphaFoldDB" id="A0A9N9F3R3"/>
<dbReference type="PANTHER" id="PTHR46803:SF2">
    <property type="entry name" value="E3 UBIQUITIN-PROTEIN LIGASE CHIP"/>
    <property type="match status" value="1"/>
</dbReference>
<dbReference type="SUPFAM" id="SSF57850">
    <property type="entry name" value="RING/U-box"/>
    <property type="match status" value="1"/>
</dbReference>
<dbReference type="GO" id="GO:0006515">
    <property type="term" value="P:protein quality control for misfolded or incompletely synthesized proteins"/>
    <property type="evidence" value="ECO:0007669"/>
    <property type="project" value="TreeGrafter"/>
</dbReference>
<dbReference type="Pfam" id="PF18391">
    <property type="entry name" value="CHIP_TPR_N"/>
    <property type="match status" value="1"/>
</dbReference>
<dbReference type="GO" id="GO:0043161">
    <property type="term" value="P:proteasome-mediated ubiquitin-dependent protein catabolic process"/>
    <property type="evidence" value="ECO:0007669"/>
    <property type="project" value="TreeGrafter"/>
</dbReference>
<evidence type="ECO:0000256" key="1">
    <source>
        <dbReference type="ARBA" id="ARBA00000900"/>
    </source>
</evidence>
<organism evidence="10 11">
    <name type="scientific">Paraglomus occultum</name>
    <dbReference type="NCBI Taxonomy" id="144539"/>
    <lineage>
        <taxon>Eukaryota</taxon>
        <taxon>Fungi</taxon>
        <taxon>Fungi incertae sedis</taxon>
        <taxon>Mucoromycota</taxon>
        <taxon>Glomeromycotina</taxon>
        <taxon>Glomeromycetes</taxon>
        <taxon>Paraglomerales</taxon>
        <taxon>Paraglomeraceae</taxon>
        <taxon>Paraglomus</taxon>
    </lineage>
</organism>
<evidence type="ECO:0000256" key="2">
    <source>
        <dbReference type="ARBA" id="ARBA00012483"/>
    </source>
</evidence>
<proteinExistence type="predicted"/>
<dbReference type="SMART" id="SM00028">
    <property type="entry name" value="TPR"/>
    <property type="match status" value="3"/>
</dbReference>
<evidence type="ECO:0000256" key="5">
    <source>
        <dbReference type="ARBA" id="ARBA00022786"/>
    </source>
</evidence>
<dbReference type="EC" id="2.3.2.27" evidence="2"/>
<dbReference type="GO" id="GO:0005737">
    <property type="term" value="C:cytoplasm"/>
    <property type="evidence" value="ECO:0007669"/>
    <property type="project" value="TreeGrafter"/>
</dbReference>
<keyword evidence="5" id="KW-0833">Ubl conjugation pathway</keyword>
<dbReference type="SMART" id="SM00504">
    <property type="entry name" value="Ubox"/>
    <property type="match status" value="1"/>
</dbReference>
<dbReference type="PROSITE" id="PS51698">
    <property type="entry name" value="U_BOX"/>
    <property type="match status" value="1"/>
</dbReference>
<dbReference type="InterPro" id="IPR019734">
    <property type="entry name" value="TPR_rpt"/>
</dbReference>
<dbReference type="InterPro" id="IPR045202">
    <property type="entry name" value="CHIP_RING-Ubox"/>
</dbReference>
<dbReference type="Gene3D" id="6.10.140.2020">
    <property type="match status" value="1"/>
</dbReference>
<gene>
    <name evidence="10" type="ORF">POCULU_LOCUS2873</name>
</gene>
<dbReference type="InterPro" id="IPR011990">
    <property type="entry name" value="TPR-like_helical_dom_sf"/>
</dbReference>
<evidence type="ECO:0000256" key="7">
    <source>
        <dbReference type="ARBA" id="ARBA00044534"/>
    </source>
</evidence>
<dbReference type="Gene3D" id="1.25.40.10">
    <property type="entry name" value="Tetratricopeptide repeat domain"/>
    <property type="match status" value="1"/>
</dbReference>
<dbReference type="InterPro" id="IPR013083">
    <property type="entry name" value="Znf_RING/FYVE/PHD"/>
</dbReference>
<evidence type="ECO:0000256" key="4">
    <source>
        <dbReference type="ARBA" id="ARBA00022737"/>
    </source>
</evidence>
<dbReference type="Pfam" id="PF04564">
    <property type="entry name" value="U-box"/>
    <property type="match status" value="1"/>
</dbReference>
<evidence type="ECO:0000259" key="9">
    <source>
        <dbReference type="PROSITE" id="PS51698"/>
    </source>
</evidence>
<dbReference type="PANTHER" id="PTHR46803">
    <property type="entry name" value="E3 UBIQUITIN-PROTEIN LIGASE CHIP"/>
    <property type="match status" value="1"/>
</dbReference>
<evidence type="ECO:0000256" key="3">
    <source>
        <dbReference type="ARBA" id="ARBA00022679"/>
    </source>
</evidence>
<dbReference type="Proteomes" id="UP000789572">
    <property type="component" value="Unassembled WGS sequence"/>
</dbReference>
<reference evidence="10" key="1">
    <citation type="submission" date="2021-06" db="EMBL/GenBank/DDBJ databases">
        <authorList>
            <person name="Kallberg Y."/>
            <person name="Tangrot J."/>
            <person name="Rosling A."/>
        </authorList>
    </citation>
    <scope>NUCLEOTIDE SEQUENCE</scope>
    <source>
        <strain evidence="10">IA702</strain>
    </source>
</reference>
<dbReference type="GO" id="GO:0045862">
    <property type="term" value="P:positive regulation of proteolysis"/>
    <property type="evidence" value="ECO:0007669"/>
    <property type="project" value="TreeGrafter"/>
</dbReference>
<dbReference type="SUPFAM" id="SSF48452">
    <property type="entry name" value="TPR-like"/>
    <property type="match status" value="1"/>
</dbReference>
<protein>
    <recommendedName>
        <fullName evidence="7">E3 ubiquitin-protein ligase CHIP</fullName>
        <ecNumber evidence="2">2.3.2.27</ecNumber>
    </recommendedName>
    <alternativeName>
        <fullName evidence="8">RING-type E3 ubiquitin transferase CHIP</fullName>
    </alternativeName>
</protein>
<dbReference type="CDD" id="cd16654">
    <property type="entry name" value="RING-Ubox_CHIP"/>
    <property type="match status" value="1"/>
</dbReference>
<evidence type="ECO:0000313" key="10">
    <source>
        <dbReference type="EMBL" id="CAG8507082.1"/>
    </source>
</evidence>